<accession>A0ABP8HIG1</accession>
<dbReference type="EMBL" id="BAABFO010000023">
    <property type="protein sequence ID" value="GAA4339833.1"/>
    <property type="molecule type" value="Genomic_DNA"/>
</dbReference>
<dbReference type="InterPro" id="IPR029065">
    <property type="entry name" value="Enolase_C-like"/>
</dbReference>
<dbReference type="SFLD" id="SFLDS00001">
    <property type="entry name" value="Enolase"/>
    <property type="match status" value="1"/>
</dbReference>
<dbReference type="Pfam" id="PF02746">
    <property type="entry name" value="MR_MLE_N"/>
    <property type="match status" value="1"/>
</dbReference>
<dbReference type="InterPro" id="IPR029017">
    <property type="entry name" value="Enolase-like_N"/>
</dbReference>
<protein>
    <submittedName>
        <fullName evidence="5">Mandelate racemase/muconate lactonizing enzyme family protein</fullName>
    </submittedName>
</protein>
<dbReference type="SUPFAM" id="SSF51604">
    <property type="entry name" value="Enolase C-terminal domain-like"/>
    <property type="match status" value="1"/>
</dbReference>
<dbReference type="InterPro" id="IPR046945">
    <property type="entry name" value="RHMD-like"/>
</dbReference>
<dbReference type="SUPFAM" id="SSF54826">
    <property type="entry name" value="Enolase N-terminal domain-like"/>
    <property type="match status" value="1"/>
</dbReference>
<dbReference type="InterPro" id="IPR018110">
    <property type="entry name" value="Mandel_Rmase/mucon_lact_enz_CS"/>
</dbReference>
<feature type="domain" description="Mandelate racemase/muconate lactonizing enzyme C-terminal" evidence="4">
    <location>
        <begin position="148"/>
        <end position="248"/>
    </location>
</feature>
<dbReference type="InterPro" id="IPR013341">
    <property type="entry name" value="Mandelate_racemase_N_dom"/>
</dbReference>
<evidence type="ECO:0000259" key="4">
    <source>
        <dbReference type="SMART" id="SM00922"/>
    </source>
</evidence>
<proteinExistence type="predicted"/>
<dbReference type="PROSITE" id="PS00908">
    <property type="entry name" value="MR_MLE_1"/>
    <property type="match status" value="1"/>
</dbReference>
<organism evidence="5 6">
    <name type="scientific">Pigmentiphaga soli</name>
    <dbReference type="NCBI Taxonomy" id="1007095"/>
    <lineage>
        <taxon>Bacteria</taxon>
        <taxon>Pseudomonadati</taxon>
        <taxon>Pseudomonadota</taxon>
        <taxon>Betaproteobacteria</taxon>
        <taxon>Burkholderiales</taxon>
        <taxon>Alcaligenaceae</taxon>
        <taxon>Pigmentiphaga</taxon>
    </lineage>
</organism>
<evidence type="ECO:0000256" key="1">
    <source>
        <dbReference type="ARBA" id="ARBA00001946"/>
    </source>
</evidence>
<evidence type="ECO:0000313" key="5">
    <source>
        <dbReference type="EMBL" id="GAA4339833.1"/>
    </source>
</evidence>
<reference evidence="6" key="1">
    <citation type="journal article" date="2019" name="Int. J. Syst. Evol. Microbiol.">
        <title>The Global Catalogue of Microorganisms (GCM) 10K type strain sequencing project: providing services to taxonomists for standard genome sequencing and annotation.</title>
        <authorList>
            <consortium name="The Broad Institute Genomics Platform"/>
            <consortium name="The Broad Institute Genome Sequencing Center for Infectious Disease"/>
            <person name="Wu L."/>
            <person name="Ma J."/>
        </authorList>
    </citation>
    <scope>NUCLEOTIDE SEQUENCE [LARGE SCALE GENOMIC DNA]</scope>
    <source>
        <strain evidence="6">JCM 17666</strain>
    </source>
</reference>
<dbReference type="RefSeq" id="WP_345251518.1">
    <property type="nucleotide sequence ID" value="NZ_BAABFO010000023.1"/>
</dbReference>
<dbReference type="Pfam" id="PF13378">
    <property type="entry name" value="MR_MLE_C"/>
    <property type="match status" value="1"/>
</dbReference>
<gene>
    <name evidence="5" type="ORF">GCM10023144_38530</name>
</gene>
<dbReference type="SFLD" id="SFLDG00179">
    <property type="entry name" value="mandelate_racemase"/>
    <property type="match status" value="1"/>
</dbReference>
<evidence type="ECO:0000313" key="6">
    <source>
        <dbReference type="Proteomes" id="UP001501671"/>
    </source>
</evidence>
<dbReference type="CDD" id="cd03316">
    <property type="entry name" value="MR_like"/>
    <property type="match status" value="1"/>
</dbReference>
<dbReference type="Gene3D" id="3.20.20.120">
    <property type="entry name" value="Enolase-like C-terminal domain"/>
    <property type="match status" value="1"/>
</dbReference>
<name>A0ABP8HIG1_9BURK</name>
<evidence type="ECO:0000256" key="3">
    <source>
        <dbReference type="ARBA" id="ARBA00022842"/>
    </source>
</evidence>
<keyword evidence="6" id="KW-1185">Reference proteome</keyword>
<evidence type="ECO:0000256" key="2">
    <source>
        <dbReference type="ARBA" id="ARBA00022723"/>
    </source>
</evidence>
<keyword evidence="3" id="KW-0460">Magnesium</keyword>
<keyword evidence="2" id="KW-0479">Metal-binding</keyword>
<comment type="cofactor">
    <cofactor evidence="1">
        <name>Mg(2+)</name>
        <dbReference type="ChEBI" id="CHEBI:18420"/>
    </cofactor>
</comment>
<sequence>MKINKIYAEVVGVPETHNLAGLAVEPPTVRNFIVVHVITDDGVEGLGLTFHFYANPLTKALHSAIEELGALLAGFDPLQVEAVHARLHAAAWGAGPGGIFALALSAIDIALWDIRGKVEGQPLWKLLGGLRGRAPTYASGTVRRELSDADAVRCVQALAEQGFPAVKIQTALAAPTSPEREVARVRLLRRELDPAVAMMVDSNQGWRPEQAIDICRRLEDVGMAWVEDAIAHDDFAGLARLAAALSTPVAGGEYLWGIAPFAQMIAAHSVDILIVDLFRVGGVTQWLKVAGMAQAFNLPVASHVVPEIAGHLVAARPNGLTIEYVTWSLPLFEETPRLENGELVLSDRPGLGLTLDRAFIDRHKLS</sequence>
<dbReference type="SMART" id="SM00922">
    <property type="entry name" value="MR_MLE"/>
    <property type="match status" value="1"/>
</dbReference>
<dbReference type="Gene3D" id="3.30.390.10">
    <property type="entry name" value="Enolase-like, N-terminal domain"/>
    <property type="match status" value="1"/>
</dbReference>
<dbReference type="InterPro" id="IPR036849">
    <property type="entry name" value="Enolase-like_C_sf"/>
</dbReference>
<dbReference type="PANTHER" id="PTHR13794">
    <property type="entry name" value="ENOLASE SUPERFAMILY, MANDELATE RACEMASE"/>
    <property type="match status" value="1"/>
</dbReference>
<dbReference type="PANTHER" id="PTHR13794:SF58">
    <property type="entry name" value="MITOCHONDRIAL ENOLASE SUPERFAMILY MEMBER 1"/>
    <property type="match status" value="1"/>
</dbReference>
<comment type="caution">
    <text evidence="5">The sequence shown here is derived from an EMBL/GenBank/DDBJ whole genome shotgun (WGS) entry which is preliminary data.</text>
</comment>
<dbReference type="InterPro" id="IPR013342">
    <property type="entry name" value="Mandelate_racemase_C"/>
</dbReference>
<dbReference type="Proteomes" id="UP001501671">
    <property type="component" value="Unassembled WGS sequence"/>
</dbReference>